<evidence type="ECO:0000259" key="3">
    <source>
        <dbReference type="PROSITE" id="PS51724"/>
    </source>
</evidence>
<keyword evidence="2" id="KW-1133">Transmembrane helix</keyword>
<dbReference type="InterPro" id="IPR007730">
    <property type="entry name" value="SPOR-like_dom"/>
</dbReference>
<dbReference type="STRING" id="198616.SAMN05216193_109166"/>
<accession>A0A1H0I5I7</accession>
<sequence>MALFDKGLKQRIVGALVLLALAVIFLPMLFSREDEIRHVVVEAPAMPKPPAMPTVEVQPTEVPEPQADDVGEPVVTAEGDAAQAAPSMPITSLPAAAPQAGQPTTPVQQATPTQPAVATPSPAPAQQPKAATPAQPSAAPSAPAQRLDANNLPVSWSVQLASLSNRARAEELQKSLRSKGYNAYIRTFDGMNRVFVGPVIERAEADRLRDQLGKQQKLNGFVVRFQPERG</sequence>
<gene>
    <name evidence="4" type="ORF">SAMN05216193_109166</name>
</gene>
<dbReference type="InterPro" id="IPR052521">
    <property type="entry name" value="Cell_div_SPOR-domain"/>
</dbReference>
<dbReference type="PROSITE" id="PS51724">
    <property type="entry name" value="SPOR"/>
    <property type="match status" value="1"/>
</dbReference>
<dbReference type="AlphaFoldDB" id="A0A1H0I5I7"/>
<dbReference type="Proteomes" id="UP000242957">
    <property type="component" value="Unassembled WGS sequence"/>
</dbReference>
<dbReference type="EMBL" id="FNIJ01000009">
    <property type="protein sequence ID" value="SDO26697.1"/>
    <property type="molecule type" value="Genomic_DNA"/>
</dbReference>
<dbReference type="Pfam" id="PF05036">
    <property type="entry name" value="SPOR"/>
    <property type="match status" value="1"/>
</dbReference>
<dbReference type="OrthoDB" id="7069135at2"/>
<dbReference type="GO" id="GO:0032506">
    <property type="term" value="P:cytokinetic process"/>
    <property type="evidence" value="ECO:0007669"/>
    <property type="project" value="TreeGrafter"/>
</dbReference>
<feature type="transmembrane region" description="Helical" evidence="2">
    <location>
        <begin position="12"/>
        <end position="30"/>
    </location>
</feature>
<feature type="region of interest" description="Disordered" evidence="1">
    <location>
        <begin position="92"/>
        <end position="145"/>
    </location>
</feature>
<feature type="region of interest" description="Disordered" evidence="1">
    <location>
        <begin position="46"/>
        <end position="71"/>
    </location>
</feature>
<dbReference type="RefSeq" id="WP_084311385.1">
    <property type="nucleotide sequence ID" value="NZ_FNIJ01000009.1"/>
</dbReference>
<keyword evidence="5" id="KW-1185">Reference proteome</keyword>
<evidence type="ECO:0000256" key="2">
    <source>
        <dbReference type="SAM" id="Phobius"/>
    </source>
</evidence>
<dbReference type="InterPro" id="IPR036680">
    <property type="entry name" value="SPOR-like_sf"/>
</dbReference>
<evidence type="ECO:0000313" key="5">
    <source>
        <dbReference type="Proteomes" id="UP000242957"/>
    </source>
</evidence>
<protein>
    <submittedName>
        <fullName evidence="4">DedD protein</fullName>
    </submittedName>
</protein>
<evidence type="ECO:0000313" key="4">
    <source>
        <dbReference type="EMBL" id="SDO26697.1"/>
    </source>
</evidence>
<feature type="domain" description="SPOR" evidence="3">
    <location>
        <begin position="150"/>
        <end position="225"/>
    </location>
</feature>
<dbReference type="PANTHER" id="PTHR38687:SF1">
    <property type="entry name" value="CELL DIVISION PROTEIN DEDD"/>
    <property type="match status" value="1"/>
</dbReference>
<keyword evidence="2" id="KW-0812">Transmembrane</keyword>
<name>A0A1H0I5I7_9PSED</name>
<organism evidence="4 5">
    <name type="scientific">Pseudomonas jinjuensis</name>
    <dbReference type="NCBI Taxonomy" id="198616"/>
    <lineage>
        <taxon>Bacteria</taxon>
        <taxon>Pseudomonadati</taxon>
        <taxon>Pseudomonadota</taxon>
        <taxon>Gammaproteobacteria</taxon>
        <taxon>Pseudomonadales</taxon>
        <taxon>Pseudomonadaceae</taxon>
        <taxon>Pseudomonas</taxon>
    </lineage>
</organism>
<dbReference type="GO" id="GO:0030428">
    <property type="term" value="C:cell septum"/>
    <property type="evidence" value="ECO:0007669"/>
    <property type="project" value="TreeGrafter"/>
</dbReference>
<dbReference type="SUPFAM" id="SSF110997">
    <property type="entry name" value="Sporulation related repeat"/>
    <property type="match status" value="1"/>
</dbReference>
<keyword evidence="2" id="KW-0472">Membrane</keyword>
<dbReference type="FunFam" id="3.30.70.1070:FF:000006">
    <property type="entry name" value="Cell division protein"/>
    <property type="match status" value="1"/>
</dbReference>
<dbReference type="Gene3D" id="3.30.70.1070">
    <property type="entry name" value="Sporulation related repeat"/>
    <property type="match status" value="1"/>
</dbReference>
<dbReference type="GO" id="GO:0042834">
    <property type="term" value="F:peptidoglycan binding"/>
    <property type="evidence" value="ECO:0007669"/>
    <property type="project" value="InterPro"/>
</dbReference>
<reference evidence="5" key="1">
    <citation type="submission" date="2016-10" db="EMBL/GenBank/DDBJ databases">
        <authorList>
            <person name="Varghese N."/>
            <person name="Submissions S."/>
        </authorList>
    </citation>
    <scope>NUCLEOTIDE SEQUENCE [LARGE SCALE GENOMIC DNA]</scope>
    <source>
        <strain evidence="5">JCM 21621</strain>
    </source>
</reference>
<proteinExistence type="predicted"/>
<feature type="compositionally biased region" description="Low complexity" evidence="1">
    <location>
        <begin position="94"/>
        <end position="145"/>
    </location>
</feature>
<dbReference type="PANTHER" id="PTHR38687">
    <property type="entry name" value="CELL DIVISION PROTEIN DEDD-RELATED"/>
    <property type="match status" value="1"/>
</dbReference>
<dbReference type="GO" id="GO:0032153">
    <property type="term" value="C:cell division site"/>
    <property type="evidence" value="ECO:0007669"/>
    <property type="project" value="TreeGrafter"/>
</dbReference>
<evidence type="ECO:0000256" key="1">
    <source>
        <dbReference type="SAM" id="MobiDB-lite"/>
    </source>
</evidence>